<sequence length="211" mass="24071">MKNVYITFPKMVAVLSRFVAFTNRHPVIRGMLSYGTIWPTSCIIQQTIAGKTWENYDWMHALRFSLYGALFTAPTLYGWIRISTLMWPTTNLKTSITKAIVEQLTYGPAALICFFFGMSILEGKSVAEAKKEVEAKFLPTWKVGVCVWPVLQTINFNYVSERNRVPVISICSLMWTCFLSYMHELKMKQAGQLQGPILAKSEYVSGRQCKP</sequence>
<evidence type="ECO:0000256" key="1">
    <source>
        <dbReference type="ARBA" id="ARBA00004141"/>
    </source>
</evidence>
<proteinExistence type="inferred from homology"/>
<evidence type="ECO:0000256" key="6">
    <source>
        <dbReference type="RuleBase" id="RU363053"/>
    </source>
</evidence>
<comment type="similarity">
    <text evidence="2 6">Belongs to the peroxisomal membrane protein PXMP2/4 family.</text>
</comment>
<evidence type="ECO:0000313" key="7">
    <source>
        <dbReference type="EMBL" id="VEN50368.1"/>
    </source>
</evidence>
<gene>
    <name evidence="7" type="ORF">CALMAC_LOCUS11160</name>
</gene>
<reference evidence="7 8" key="1">
    <citation type="submission" date="2019-01" db="EMBL/GenBank/DDBJ databases">
        <authorList>
            <person name="Sayadi A."/>
        </authorList>
    </citation>
    <scope>NUCLEOTIDE SEQUENCE [LARGE SCALE GENOMIC DNA]</scope>
</reference>
<dbReference type="PANTHER" id="PTHR11266">
    <property type="entry name" value="PEROXISOMAL MEMBRANE PROTEIN 2, PXMP2 MPV17"/>
    <property type="match status" value="1"/>
</dbReference>
<feature type="transmembrane region" description="Helical" evidence="6">
    <location>
        <begin position="100"/>
        <end position="121"/>
    </location>
</feature>
<dbReference type="PANTHER" id="PTHR11266:SF75">
    <property type="entry name" value="IP10007P-RELATED"/>
    <property type="match status" value="1"/>
</dbReference>
<dbReference type="AlphaFoldDB" id="A0A653CR28"/>
<dbReference type="Proteomes" id="UP000410492">
    <property type="component" value="Unassembled WGS sequence"/>
</dbReference>
<evidence type="ECO:0000256" key="5">
    <source>
        <dbReference type="ARBA" id="ARBA00023136"/>
    </source>
</evidence>
<evidence type="ECO:0008006" key="9">
    <source>
        <dbReference type="Google" id="ProtNLM"/>
    </source>
</evidence>
<organism evidence="7 8">
    <name type="scientific">Callosobruchus maculatus</name>
    <name type="common">Southern cowpea weevil</name>
    <name type="synonym">Pulse bruchid</name>
    <dbReference type="NCBI Taxonomy" id="64391"/>
    <lineage>
        <taxon>Eukaryota</taxon>
        <taxon>Metazoa</taxon>
        <taxon>Ecdysozoa</taxon>
        <taxon>Arthropoda</taxon>
        <taxon>Hexapoda</taxon>
        <taxon>Insecta</taxon>
        <taxon>Pterygota</taxon>
        <taxon>Neoptera</taxon>
        <taxon>Endopterygota</taxon>
        <taxon>Coleoptera</taxon>
        <taxon>Polyphaga</taxon>
        <taxon>Cucujiformia</taxon>
        <taxon>Chrysomeloidea</taxon>
        <taxon>Chrysomelidae</taxon>
        <taxon>Bruchinae</taxon>
        <taxon>Bruchini</taxon>
        <taxon>Callosobruchus</taxon>
    </lineage>
</organism>
<accession>A0A653CR28</accession>
<keyword evidence="3 6" id="KW-0812">Transmembrane</keyword>
<keyword evidence="8" id="KW-1185">Reference proteome</keyword>
<evidence type="ECO:0000256" key="3">
    <source>
        <dbReference type="ARBA" id="ARBA00022692"/>
    </source>
</evidence>
<dbReference type="InterPro" id="IPR007248">
    <property type="entry name" value="Mpv17_PMP22"/>
</dbReference>
<comment type="subcellular location">
    <subcellularLocation>
        <location evidence="1">Membrane</location>
        <topology evidence="1">Multi-pass membrane protein</topology>
    </subcellularLocation>
</comment>
<dbReference type="EMBL" id="CAACVG010008580">
    <property type="protein sequence ID" value="VEN50368.1"/>
    <property type="molecule type" value="Genomic_DNA"/>
</dbReference>
<dbReference type="Pfam" id="PF04117">
    <property type="entry name" value="Mpv17_PMP22"/>
    <property type="match status" value="1"/>
</dbReference>
<keyword evidence="4 6" id="KW-1133">Transmembrane helix</keyword>
<evidence type="ECO:0000256" key="2">
    <source>
        <dbReference type="ARBA" id="ARBA00006824"/>
    </source>
</evidence>
<dbReference type="GO" id="GO:0016020">
    <property type="term" value="C:membrane"/>
    <property type="evidence" value="ECO:0007669"/>
    <property type="project" value="UniProtKB-SubCell"/>
</dbReference>
<keyword evidence="5 6" id="KW-0472">Membrane</keyword>
<name>A0A653CR28_CALMS</name>
<dbReference type="OrthoDB" id="430207at2759"/>
<feature type="transmembrane region" description="Helical" evidence="6">
    <location>
        <begin position="61"/>
        <end position="80"/>
    </location>
</feature>
<protein>
    <recommendedName>
        <fullName evidence="9">Mpv17-like protein</fullName>
    </recommendedName>
</protein>
<evidence type="ECO:0000256" key="4">
    <source>
        <dbReference type="ARBA" id="ARBA00022989"/>
    </source>
</evidence>
<evidence type="ECO:0000313" key="8">
    <source>
        <dbReference type="Proteomes" id="UP000410492"/>
    </source>
</evidence>
<dbReference type="GO" id="GO:0005739">
    <property type="term" value="C:mitochondrion"/>
    <property type="evidence" value="ECO:0007669"/>
    <property type="project" value="TreeGrafter"/>
</dbReference>